<dbReference type="InterPro" id="IPR036429">
    <property type="entry name" value="SpoA-like_sf"/>
</dbReference>
<gene>
    <name evidence="4" type="ORF">LMG29542_07014</name>
</gene>
<accession>A0A6J5F378</accession>
<feature type="compositionally biased region" description="Acidic residues" evidence="2">
    <location>
        <begin position="1"/>
        <end position="11"/>
    </location>
</feature>
<evidence type="ECO:0000256" key="2">
    <source>
        <dbReference type="SAM" id="MobiDB-lite"/>
    </source>
</evidence>
<dbReference type="EMBL" id="CADIKH010000064">
    <property type="protein sequence ID" value="CAB3772884.1"/>
    <property type="molecule type" value="Genomic_DNA"/>
</dbReference>
<feature type="domain" description="Flagellar motor switch protein FliN-like C-terminal" evidence="3">
    <location>
        <begin position="24"/>
        <end position="94"/>
    </location>
</feature>
<dbReference type="GO" id="GO:0009425">
    <property type="term" value="C:bacterial-type flagellum basal body"/>
    <property type="evidence" value="ECO:0007669"/>
    <property type="project" value="InterPro"/>
</dbReference>
<dbReference type="Gene3D" id="2.30.330.10">
    <property type="entry name" value="SpoA-like"/>
    <property type="match status" value="1"/>
</dbReference>
<dbReference type="InterPro" id="IPR001172">
    <property type="entry name" value="FliN_T3SS_HrcQb"/>
</dbReference>
<dbReference type="InterPro" id="IPR001543">
    <property type="entry name" value="FliN-like_C"/>
</dbReference>
<proteinExistence type="inferred from homology"/>
<evidence type="ECO:0000313" key="5">
    <source>
        <dbReference type="Proteomes" id="UP000494363"/>
    </source>
</evidence>
<dbReference type="PANTHER" id="PTHR30034">
    <property type="entry name" value="FLAGELLAR MOTOR SWITCH PROTEIN FLIM"/>
    <property type="match status" value="1"/>
</dbReference>
<protein>
    <recommendedName>
        <fullName evidence="3">Flagellar motor switch protein FliN-like C-terminal domain-containing protein</fullName>
    </recommendedName>
</protein>
<feature type="region of interest" description="Disordered" evidence="2">
    <location>
        <begin position="1"/>
        <end position="24"/>
    </location>
</feature>
<evidence type="ECO:0000259" key="3">
    <source>
        <dbReference type="Pfam" id="PF01052"/>
    </source>
</evidence>
<organism evidence="4 5">
    <name type="scientific">Paraburkholderia humisilvae</name>
    <dbReference type="NCBI Taxonomy" id="627669"/>
    <lineage>
        <taxon>Bacteria</taxon>
        <taxon>Pseudomonadati</taxon>
        <taxon>Pseudomonadota</taxon>
        <taxon>Betaproteobacteria</taxon>
        <taxon>Burkholderiales</taxon>
        <taxon>Burkholderiaceae</taxon>
        <taxon>Paraburkholderia</taxon>
    </lineage>
</organism>
<name>A0A6J5F378_9BURK</name>
<dbReference type="AlphaFoldDB" id="A0A6J5F378"/>
<evidence type="ECO:0000256" key="1">
    <source>
        <dbReference type="ARBA" id="ARBA00009226"/>
    </source>
</evidence>
<dbReference type="GO" id="GO:0003774">
    <property type="term" value="F:cytoskeletal motor activity"/>
    <property type="evidence" value="ECO:0007669"/>
    <property type="project" value="InterPro"/>
</dbReference>
<dbReference type="GO" id="GO:0071978">
    <property type="term" value="P:bacterial-type flagellum-dependent swarming motility"/>
    <property type="evidence" value="ECO:0007669"/>
    <property type="project" value="TreeGrafter"/>
</dbReference>
<dbReference type="PANTHER" id="PTHR30034:SF6">
    <property type="entry name" value="YOP PROTEINS TRANSLOCATION PROTEIN Q"/>
    <property type="match status" value="1"/>
</dbReference>
<dbReference type="Proteomes" id="UP000494363">
    <property type="component" value="Unassembled WGS sequence"/>
</dbReference>
<dbReference type="SUPFAM" id="SSF101801">
    <property type="entry name" value="Surface presentation of antigens (SPOA)"/>
    <property type="match status" value="1"/>
</dbReference>
<sequence length="102" mass="10802">MSDVTGPEDSDHDNSASPTDDPVRIDDLEIPVTIELDIVKLSLAQLSSLGSGYVVELDAPVSSAQLRLVAHGQTVGYGELVAIGEHLGVRILRMAGRYGSDE</sequence>
<comment type="similarity">
    <text evidence="1">Belongs to the FliN/MopA/SpaO family.</text>
</comment>
<dbReference type="Pfam" id="PF01052">
    <property type="entry name" value="FliMN_C"/>
    <property type="match status" value="1"/>
</dbReference>
<reference evidence="4 5" key="1">
    <citation type="submission" date="2020-04" db="EMBL/GenBank/DDBJ databases">
        <authorList>
            <person name="De Canck E."/>
        </authorList>
    </citation>
    <scope>NUCLEOTIDE SEQUENCE [LARGE SCALE GENOMIC DNA]</scope>
    <source>
        <strain evidence="4 5">LMG 29542</strain>
    </source>
</reference>
<dbReference type="PRINTS" id="PR00956">
    <property type="entry name" value="FLGMOTORFLIN"/>
</dbReference>
<dbReference type="GO" id="GO:0050918">
    <property type="term" value="P:positive chemotaxis"/>
    <property type="evidence" value="ECO:0007669"/>
    <property type="project" value="TreeGrafter"/>
</dbReference>
<keyword evidence="5" id="KW-1185">Reference proteome</keyword>
<evidence type="ECO:0000313" key="4">
    <source>
        <dbReference type="EMBL" id="CAB3772884.1"/>
    </source>
</evidence>